<name>A0A7J7LFT9_9MAGN</name>
<sequence>MSYKEVMEVGDDYYQMVQLHYLLTSEAERRNRLYLLAEEAITTEDEVAGVRPRESRRYPTSEWVLSKRDNFAMEVVSFPCLHVTRSLKRMLGKQERRSLCVRRRITEFVLDMTEEFGKLKALELKIRVLRCLNKNGEYELRFDMRSKPSIPTSKFVVSSSFEKTSSSGRGDEYNMIEEIINSGERSTSLRRLSGPRDGLLCCLNKVVYGLRIPLTFIQKGVMNVLQCCPAQLNGNVYEMMRVYKVLNEKWGKEGIAKQFKAEDVMAELELKYCSMVGMDPKQLDAEYYEHNFALTILLKGAKKYLEQKSQEFGALTARIEVQFARLKKFKDQSAHVNELEA</sequence>
<gene>
    <name evidence="1" type="ORF">GIB67_021215</name>
</gene>
<evidence type="ECO:0000313" key="1">
    <source>
        <dbReference type="EMBL" id="KAF6141399.1"/>
    </source>
</evidence>
<dbReference type="EMBL" id="JACGCM010002327">
    <property type="protein sequence ID" value="KAF6141399.1"/>
    <property type="molecule type" value="Genomic_DNA"/>
</dbReference>
<protein>
    <submittedName>
        <fullName evidence="1">Uncharacterized protein</fullName>
    </submittedName>
</protein>
<dbReference type="Proteomes" id="UP000541444">
    <property type="component" value="Unassembled WGS sequence"/>
</dbReference>
<comment type="caution">
    <text evidence="1">The sequence shown here is derived from an EMBL/GenBank/DDBJ whole genome shotgun (WGS) entry which is preliminary data.</text>
</comment>
<reference evidence="1 2" key="1">
    <citation type="journal article" date="2020" name="IScience">
        <title>Genome Sequencing of the Endangered Kingdonia uniflora (Circaeasteraceae, Ranunculales) Reveals Potential Mechanisms of Evolutionary Specialization.</title>
        <authorList>
            <person name="Sun Y."/>
            <person name="Deng T."/>
            <person name="Zhang A."/>
            <person name="Moore M.J."/>
            <person name="Landis J.B."/>
            <person name="Lin N."/>
            <person name="Zhang H."/>
            <person name="Zhang X."/>
            <person name="Huang J."/>
            <person name="Zhang X."/>
            <person name="Sun H."/>
            <person name="Wang H."/>
        </authorList>
    </citation>
    <scope>NUCLEOTIDE SEQUENCE [LARGE SCALE GENOMIC DNA]</scope>
    <source>
        <strain evidence="1">TB1705</strain>
        <tissue evidence="1">Leaf</tissue>
    </source>
</reference>
<keyword evidence="2" id="KW-1185">Reference proteome</keyword>
<accession>A0A7J7LFT9</accession>
<dbReference type="AlphaFoldDB" id="A0A7J7LFT9"/>
<evidence type="ECO:0000313" key="2">
    <source>
        <dbReference type="Proteomes" id="UP000541444"/>
    </source>
</evidence>
<proteinExistence type="predicted"/>
<organism evidence="1 2">
    <name type="scientific">Kingdonia uniflora</name>
    <dbReference type="NCBI Taxonomy" id="39325"/>
    <lineage>
        <taxon>Eukaryota</taxon>
        <taxon>Viridiplantae</taxon>
        <taxon>Streptophyta</taxon>
        <taxon>Embryophyta</taxon>
        <taxon>Tracheophyta</taxon>
        <taxon>Spermatophyta</taxon>
        <taxon>Magnoliopsida</taxon>
        <taxon>Ranunculales</taxon>
        <taxon>Circaeasteraceae</taxon>
        <taxon>Kingdonia</taxon>
    </lineage>
</organism>